<feature type="region of interest" description="Disordered" evidence="6">
    <location>
        <begin position="202"/>
        <end position="240"/>
    </location>
</feature>
<reference evidence="8 9" key="1">
    <citation type="submission" date="2023-10" db="EMBL/GenBank/DDBJ databases">
        <authorList>
            <person name="Maclean D."/>
            <person name="Macfadyen A."/>
        </authorList>
    </citation>
    <scope>NUCLEOTIDE SEQUENCE [LARGE SCALE GENOMIC DNA]</scope>
</reference>
<evidence type="ECO:0000256" key="1">
    <source>
        <dbReference type="ARBA" id="ARBA00004211"/>
    </source>
</evidence>
<keyword evidence="5" id="KW-0472">Membrane</keyword>
<dbReference type="PANTHER" id="PTHR10809:SF6">
    <property type="entry name" value="AT11025P-RELATED"/>
    <property type="match status" value="1"/>
</dbReference>
<dbReference type="GO" id="GO:0005789">
    <property type="term" value="C:endoplasmic reticulum membrane"/>
    <property type="evidence" value="ECO:0007669"/>
    <property type="project" value="InterPro"/>
</dbReference>
<evidence type="ECO:0000313" key="8">
    <source>
        <dbReference type="EMBL" id="CAK0787277.1"/>
    </source>
</evidence>
<evidence type="ECO:0000313" key="9">
    <source>
        <dbReference type="Proteomes" id="UP001314263"/>
    </source>
</evidence>
<feature type="compositionally biased region" description="Polar residues" evidence="6">
    <location>
        <begin position="372"/>
        <end position="383"/>
    </location>
</feature>
<evidence type="ECO:0000259" key="7">
    <source>
        <dbReference type="PROSITE" id="PS50202"/>
    </source>
</evidence>
<dbReference type="EMBL" id="CAUYUE010000016">
    <property type="protein sequence ID" value="CAK0787277.1"/>
    <property type="molecule type" value="Genomic_DNA"/>
</dbReference>
<evidence type="ECO:0000256" key="2">
    <source>
        <dbReference type="ARBA" id="ARBA00008932"/>
    </source>
</evidence>
<feature type="compositionally biased region" description="Basic and acidic residues" evidence="6">
    <location>
        <begin position="221"/>
        <end position="232"/>
    </location>
</feature>
<evidence type="ECO:0000256" key="6">
    <source>
        <dbReference type="SAM" id="MobiDB-lite"/>
    </source>
</evidence>
<evidence type="ECO:0000256" key="4">
    <source>
        <dbReference type="ARBA" id="ARBA00022989"/>
    </source>
</evidence>
<comment type="subcellular location">
    <subcellularLocation>
        <location evidence="1">Membrane</location>
        <topology evidence="1">Single-pass type IV membrane protein</topology>
    </subcellularLocation>
</comment>
<dbReference type="GO" id="GO:0005886">
    <property type="term" value="C:plasma membrane"/>
    <property type="evidence" value="ECO:0007669"/>
    <property type="project" value="TreeGrafter"/>
</dbReference>
<comment type="caution">
    <text evidence="8">The sequence shown here is derived from an EMBL/GenBank/DDBJ whole genome shotgun (WGS) entry which is preliminary data.</text>
</comment>
<dbReference type="AlphaFoldDB" id="A0AAV1IJ63"/>
<keyword evidence="4" id="KW-1133">Transmembrane helix</keyword>
<dbReference type="PANTHER" id="PTHR10809">
    <property type="entry name" value="VESICLE-ASSOCIATED MEMBRANE PROTEIN-ASSOCIATED PROTEIN"/>
    <property type="match status" value="1"/>
</dbReference>
<organism evidence="8 9">
    <name type="scientific">Coccomyxa viridis</name>
    <dbReference type="NCBI Taxonomy" id="1274662"/>
    <lineage>
        <taxon>Eukaryota</taxon>
        <taxon>Viridiplantae</taxon>
        <taxon>Chlorophyta</taxon>
        <taxon>core chlorophytes</taxon>
        <taxon>Trebouxiophyceae</taxon>
        <taxon>Trebouxiophyceae incertae sedis</taxon>
        <taxon>Coccomyxaceae</taxon>
        <taxon>Coccomyxa</taxon>
    </lineage>
</organism>
<dbReference type="GO" id="GO:0090158">
    <property type="term" value="P:endoplasmic reticulum membrane organization"/>
    <property type="evidence" value="ECO:0007669"/>
    <property type="project" value="TreeGrafter"/>
</dbReference>
<keyword evidence="9" id="KW-1185">Reference proteome</keyword>
<comment type="similarity">
    <text evidence="2">Belongs to the VAMP-associated protein (VAP) (TC 9.B.17) family.</text>
</comment>
<dbReference type="InterPro" id="IPR016763">
    <property type="entry name" value="VAP"/>
</dbReference>
<sequence>MEGIDLLAISPGQLEYVFAPNVDLKATLSLKNLLSDGRGVAFKVKTSAVNRYMVRPTVGVVPSNASVNIKIYMVPQEKYTDELRGCKDRFLIHSIPVSTKAETDLHKVFSGQGRQDFRLKVLVAPPIALRSVLEGEIRGFAAHQGVDGHRQCMRKFLELLLARGVLSQSQVLLAFGVVAELFNGVRDAEPLDVTRADGVSKWTSRSPFSGASGNGGASSSGREHVFQPDPDAKPLFPSSYKGGKKPMAAYSAAFLPAGRHSPATGLSRAGSGSNTPIPDTKARSRIDSTGSAGSETGSGVHEPPSTPSGASLASIQAASTLYSSSLANRLNNGAEKSPSRSPPLRSPSTGGPARRVSDADSDAGEFVDASEALTTETSPGRVL</sequence>
<feature type="region of interest" description="Disordered" evidence="6">
    <location>
        <begin position="326"/>
        <end position="383"/>
    </location>
</feature>
<feature type="domain" description="MSP" evidence="7">
    <location>
        <begin position="6"/>
        <end position="124"/>
    </location>
</feature>
<keyword evidence="3" id="KW-0812">Transmembrane</keyword>
<dbReference type="PROSITE" id="PS50202">
    <property type="entry name" value="MSP"/>
    <property type="match status" value="1"/>
</dbReference>
<dbReference type="SUPFAM" id="SSF49354">
    <property type="entry name" value="PapD-like"/>
    <property type="match status" value="1"/>
</dbReference>
<accession>A0AAV1IJ63</accession>
<dbReference type="Pfam" id="PF00635">
    <property type="entry name" value="Motile_Sperm"/>
    <property type="match status" value="1"/>
</dbReference>
<protein>
    <recommendedName>
        <fullName evidence="7">MSP domain-containing protein</fullName>
    </recommendedName>
</protein>
<gene>
    <name evidence="8" type="ORF">CVIRNUC_010495</name>
</gene>
<evidence type="ECO:0000256" key="5">
    <source>
        <dbReference type="ARBA" id="ARBA00023136"/>
    </source>
</evidence>
<feature type="region of interest" description="Disordered" evidence="6">
    <location>
        <begin position="261"/>
        <end position="314"/>
    </location>
</feature>
<dbReference type="InterPro" id="IPR000535">
    <property type="entry name" value="MSP_dom"/>
</dbReference>
<proteinExistence type="inferred from homology"/>
<dbReference type="InterPro" id="IPR013783">
    <property type="entry name" value="Ig-like_fold"/>
</dbReference>
<dbReference type="Proteomes" id="UP001314263">
    <property type="component" value="Unassembled WGS sequence"/>
</dbReference>
<dbReference type="Gene3D" id="2.60.40.10">
    <property type="entry name" value="Immunoglobulins"/>
    <property type="match status" value="1"/>
</dbReference>
<evidence type="ECO:0000256" key="3">
    <source>
        <dbReference type="ARBA" id="ARBA00022692"/>
    </source>
</evidence>
<dbReference type="GO" id="GO:0061817">
    <property type="term" value="P:endoplasmic reticulum-plasma membrane tethering"/>
    <property type="evidence" value="ECO:0007669"/>
    <property type="project" value="TreeGrafter"/>
</dbReference>
<dbReference type="InterPro" id="IPR008962">
    <property type="entry name" value="PapD-like_sf"/>
</dbReference>
<feature type="compositionally biased region" description="Low complexity" evidence="6">
    <location>
        <begin position="288"/>
        <end position="299"/>
    </location>
</feature>
<name>A0AAV1IJ63_9CHLO</name>